<evidence type="ECO:0000313" key="2">
    <source>
        <dbReference type="EMBL" id="MBA4612878.1"/>
    </source>
</evidence>
<accession>A0A838XWA5</accession>
<keyword evidence="1" id="KW-0472">Membrane</keyword>
<dbReference type="Proteomes" id="UP000559404">
    <property type="component" value="Unassembled WGS sequence"/>
</dbReference>
<keyword evidence="3" id="KW-1185">Reference proteome</keyword>
<organism evidence="2 3">
    <name type="scientific">Stappia taiwanensis</name>
    <dbReference type="NCBI Taxonomy" id="992267"/>
    <lineage>
        <taxon>Bacteria</taxon>
        <taxon>Pseudomonadati</taxon>
        <taxon>Pseudomonadota</taxon>
        <taxon>Alphaproteobacteria</taxon>
        <taxon>Hyphomicrobiales</taxon>
        <taxon>Stappiaceae</taxon>
        <taxon>Stappia</taxon>
    </lineage>
</organism>
<keyword evidence="1" id="KW-0812">Transmembrane</keyword>
<feature type="transmembrane region" description="Helical" evidence="1">
    <location>
        <begin position="6"/>
        <end position="22"/>
    </location>
</feature>
<reference evidence="2 3" key="2">
    <citation type="submission" date="2020-08" db="EMBL/GenBank/DDBJ databases">
        <title>Stappia taiwanensis sp. nov., isolated from a coastal thermal spring.</title>
        <authorList>
            <person name="Kampfer P."/>
        </authorList>
    </citation>
    <scope>NUCLEOTIDE SEQUENCE [LARGE SCALE GENOMIC DNA]</scope>
    <source>
        <strain evidence="2 3">DSM 23284</strain>
    </source>
</reference>
<reference evidence="2 3" key="1">
    <citation type="submission" date="2020-07" db="EMBL/GenBank/DDBJ databases">
        <authorList>
            <person name="Li M."/>
        </authorList>
    </citation>
    <scope>NUCLEOTIDE SEQUENCE [LARGE SCALE GENOMIC DNA]</scope>
    <source>
        <strain evidence="2 3">DSM 23284</strain>
    </source>
</reference>
<comment type="caution">
    <text evidence="2">The sequence shown here is derived from an EMBL/GenBank/DDBJ whole genome shotgun (WGS) entry which is preliminary data.</text>
</comment>
<evidence type="ECO:0000313" key="3">
    <source>
        <dbReference type="Proteomes" id="UP000559404"/>
    </source>
</evidence>
<protein>
    <submittedName>
        <fullName evidence="2">Uncharacterized protein</fullName>
    </submittedName>
</protein>
<keyword evidence="1" id="KW-1133">Transmembrane helix</keyword>
<feature type="transmembrane region" description="Helical" evidence="1">
    <location>
        <begin position="34"/>
        <end position="55"/>
    </location>
</feature>
<proteinExistence type="predicted"/>
<dbReference type="AlphaFoldDB" id="A0A838XWA5"/>
<dbReference type="RefSeq" id="WP_181761075.1">
    <property type="nucleotide sequence ID" value="NZ_BMCR01000011.1"/>
</dbReference>
<dbReference type="EMBL" id="JACEON010000014">
    <property type="protein sequence ID" value="MBA4612878.1"/>
    <property type="molecule type" value="Genomic_DNA"/>
</dbReference>
<name>A0A838XWA5_9HYPH</name>
<evidence type="ECO:0000256" key="1">
    <source>
        <dbReference type="SAM" id="Phobius"/>
    </source>
</evidence>
<sequence length="170" mass="19112">MIFTLIGTFVLGIAVAGTFIIINRTTGRRMPGWIAPFAAAIAMITFTIWSEYTWFSRTAQELPDSFTVTQTYETSNLLQPWTYLVPRINRFAAVDIGSVQINAKAARYRQVNLHLFTRLMPPRELRQVYDCQGQRRIDLMPNETVDPVSLPENAWEPVAGDLATAAVCGV</sequence>
<gene>
    <name evidence="2" type="ORF">H1W37_14530</name>
</gene>